<evidence type="ECO:0000313" key="3">
    <source>
        <dbReference type="EMBL" id="MCF0266576.1"/>
    </source>
</evidence>
<dbReference type="PANTHER" id="PTHR12526">
    <property type="entry name" value="GLYCOSYLTRANSFERASE"/>
    <property type="match status" value="1"/>
</dbReference>
<evidence type="ECO:0000259" key="1">
    <source>
        <dbReference type="Pfam" id="PF00534"/>
    </source>
</evidence>
<dbReference type="RefSeq" id="WP_234624160.1">
    <property type="nucleotide sequence ID" value="NZ_JAHWXT010000008.1"/>
</dbReference>
<feature type="domain" description="Glycosyl transferase family 1" evidence="1">
    <location>
        <begin position="207"/>
        <end position="356"/>
    </location>
</feature>
<reference evidence="3" key="1">
    <citation type="submission" date="2021-07" db="EMBL/GenBank/DDBJ databases">
        <authorList>
            <person name="Fernandez M."/>
            <person name="Pereira P."/>
            <person name="Torres Tejerizo G.A."/>
            <person name="Gonzalez P."/>
            <person name="Agostini E."/>
        </authorList>
    </citation>
    <scope>NUCLEOTIDE SEQUENCE</scope>
    <source>
        <strain evidence="3">SFC 500-1A</strain>
    </source>
</reference>
<dbReference type="Gene3D" id="3.40.50.2000">
    <property type="entry name" value="Glycogen Phosphorylase B"/>
    <property type="match status" value="2"/>
</dbReference>
<dbReference type="GO" id="GO:1901135">
    <property type="term" value="P:carbohydrate derivative metabolic process"/>
    <property type="evidence" value="ECO:0007669"/>
    <property type="project" value="UniProtKB-ARBA"/>
</dbReference>
<gene>
    <name evidence="3" type="ORF">KW868_19165</name>
</gene>
<dbReference type="AlphaFoldDB" id="A0A8X8KGZ1"/>
<dbReference type="PANTHER" id="PTHR12526:SF638">
    <property type="entry name" value="SPORE COAT PROTEIN SA"/>
    <property type="match status" value="1"/>
</dbReference>
<evidence type="ECO:0000259" key="2">
    <source>
        <dbReference type="Pfam" id="PF13477"/>
    </source>
</evidence>
<comment type="caution">
    <text evidence="3">The sequence shown here is derived from an EMBL/GenBank/DDBJ whole genome shotgun (WGS) entry which is preliminary data.</text>
</comment>
<dbReference type="CDD" id="cd03808">
    <property type="entry name" value="GT4_CapM-like"/>
    <property type="match status" value="1"/>
</dbReference>
<protein>
    <submittedName>
        <fullName evidence="3">Glycosyltransferase family 4 protein</fullName>
    </submittedName>
</protein>
<dbReference type="EMBL" id="JAHWXT010000008">
    <property type="protein sequence ID" value="MCF0266576.1"/>
    <property type="molecule type" value="Genomic_DNA"/>
</dbReference>
<dbReference type="GO" id="GO:0016757">
    <property type="term" value="F:glycosyltransferase activity"/>
    <property type="evidence" value="ECO:0007669"/>
    <property type="project" value="InterPro"/>
</dbReference>
<dbReference type="Pfam" id="PF13477">
    <property type="entry name" value="Glyco_trans_4_2"/>
    <property type="match status" value="1"/>
</dbReference>
<proteinExistence type="predicted"/>
<dbReference type="InterPro" id="IPR001296">
    <property type="entry name" value="Glyco_trans_1"/>
</dbReference>
<name>A0A8X8KGZ1_ACIGI</name>
<dbReference type="InterPro" id="IPR028098">
    <property type="entry name" value="Glyco_trans_4-like_N"/>
</dbReference>
<feature type="domain" description="Glycosyltransferase subfamily 4-like N-terminal" evidence="2">
    <location>
        <begin position="24"/>
        <end position="159"/>
    </location>
</feature>
<evidence type="ECO:0000313" key="4">
    <source>
        <dbReference type="Proteomes" id="UP000887320"/>
    </source>
</evidence>
<dbReference type="Proteomes" id="UP000887320">
    <property type="component" value="Unassembled WGS sequence"/>
</dbReference>
<accession>A0A8X8KGZ1</accession>
<organism evidence="3 4">
    <name type="scientific">Acinetobacter guillouiae</name>
    <name type="common">Acinetobacter genomosp. 11</name>
    <dbReference type="NCBI Taxonomy" id="106649"/>
    <lineage>
        <taxon>Bacteria</taxon>
        <taxon>Pseudomonadati</taxon>
        <taxon>Pseudomonadota</taxon>
        <taxon>Gammaproteobacteria</taxon>
        <taxon>Moraxellales</taxon>
        <taxon>Moraxellaceae</taxon>
        <taxon>Acinetobacter</taxon>
    </lineage>
</organism>
<sequence>MNFNKKIIIIGTTADSITGFRSDLIKQLVLYGYEVFAFTCEYNENQLKEISVLGAKPVTYKMSRGGLNPLSDIKSLLDLKSEIDKINPDLVLSYFTKPVVYGSLASKLSKTPKIIGMIEGLGTPFTEHANGQLLKVRIIKFFQITLYRIVFPFIDKIIFLNKDDPQDLIYKNKIKHKKNAVNILGPIGLNLNNYPYKKWDEAVSISFIFIARLIAEKGVFEFVEAAKIVRKKYENVKFTIIGGLDTENPFGLSRYQLDELIASGLIEYPGFVTDVAKRIQDSAVFVLPSYYREGVPRSTQEAMAIGRPVITTDVPGCRETVVEGVNGFLVPKWNPEALADKMCYFIENPEQVNIMGLKSYQIAQEKFDAEKVNSKLIEIMGLKDLNEKTC</sequence>
<dbReference type="Pfam" id="PF00534">
    <property type="entry name" value="Glycos_transf_1"/>
    <property type="match status" value="1"/>
</dbReference>
<dbReference type="SUPFAM" id="SSF53756">
    <property type="entry name" value="UDP-Glycosyltransferase/glycogen phosphorylase"/>
    <property type="match status" value="1"/>
</dbReference>